<dbReference type="PANTHER" id="PTHR33490:SF6">
    <property type="entry name" value="SLL1049 PROTEIN"/>
    <property type="match status" value="1"/>
</dbReference>
<keyword evidence="3" id="KW-1185">Reference proteome</keyword>
<dbReference type="Pfam" id="PF01841">
    <property type="entry name" value="Transglut_core"/>
    <property type="match status" value="1"/>
</dbReference>
<evidence type="ECO:0000313" key="3">
    <source>
        <dbReference type="Proteomes" id="UP000306113"/>
    </source>
</evidence>
<dbReference type="AlphaFoldDB" id="A0A4S3MDV6"/>
<dbReference type="SUPFAM" id="SSF54001">
    <property type="entry name" value="Cysteine proteinases"/>
    <property type="match status" value="1"/>
</dbReference>
<dbReference type="PANTHER" id="PTHR33490">
    <property type="entry name" value="BLR5614 PROTEIN-RELATED"/>
    <property type="match status" value="1"/>
</dbReference>
<dbReference type="InterPro" id="IPR038765">
    <property type="entry name" value="Papain-like_cys_pep_sf"/>
</dbReference>
<gene>
    <name evidence="2" type="ORF">E7681_04380</name>
</gene>
<dbReference type="InterPro" id="IPR002931">
    <property type="entry name" value="Transglutaminase-like"/>
</dbReference>
<dbReference type="OrthoDB" id="9804023at2"/>
<dbReference type="SMART" id="SM00460">
    <property type="entry name" value="TGc"/>
    <property type="match status" value="1"/>
</dbReference>
<comment type="caution">
    <text evidence="2">The sequence shown here is derived from an EMBL/GenBank/DDBJ whole genome shotgun (WGS) entry which is preliminary data.</text>
</comment>
<feature type="domain" description="Transglutaminase-like" evidence="1">
    <location>
        <begin position="160"/>
        <end position="224"/>
    </location>
</feature>
<dbReference type="InterPro" id="IPR013589">
    <property type="entry name" value="Bac_transglu_N"/>
</dbReference>
<dbReference type="EMBL" id="SSMD01000002">
    <property type="protein sequence ID" value="THD75698.1"/>
    <property type="molecule type" value="Genomic_DNA"/>
</dbReference>
<organism evidence="2 3">
    <name type="scientific">Thalassobius vesicularis</name>
    <dbReference type="NCBI Taxonomy" id="1294297"/>
    <lineage>
        <taxon>Bacteria</taxon>
        <taxon>Pseudomonadati</taxon>
        <taxon>Pseudomonadota</taxon>
        <taxon>Alphaproteobacteria</taxon>
        <taxon>Rhodobacterales</taxon>
        <taxon>Roseobacteraceae</taxon>
        <taxon>Thalassovita</taxon>
    </lineage>
</organism>
<protein>
    <submittedName>
        <fullName evidence="2">Transglutaminase family protein</fullName>
    </submittedName>
</protein>
<dbReference type="RefSeq" id="WP_136338061.1">
    <property type="nucleotide sequence ID" value="NZ_SSMD01000002.1"/>
</dbReference>
<evidence type="ECO:0000259" key="1">
    <source>
        <dbReference type="SMART" id="SM00460"/>
    </source>
</evidence>
<accession>A0A4S3MDV6</accession>
<sequence length="271" mass="29753">MRLTISHQTTYTYDSPDAYALLQLRLKPRDGHGQRVVDWSTTVTGGTTQGRFDDEHGNHVELILVDPDTTELSIASSGVVEVEDRAGVVGEHKAFTPLWLYEAPTAMTAPGKALRKLAAQMKPLPDEDQLARMHRLSAAITAQMRYETGRTDATTTAEEALSAGHGVCQDFAHVMIATARLLGIPARYISGYLLMADREDQDAAHAWAEVWVERLGWIGFDPANEICPDDRYVRVAVGCDYKDAAPVHGIRQGHGTEDLTVTLKVQSQTGQ</sequence>
<proteinExistence type="predicted"/>
<dbReference type="Pfam" id="PF08379">
    <property type="entry name" value="Bact_transglu_N"/>
    <property type="match status" value="1"/>
</dbReference>
<reference evidence="2 3" key="1">
    <citation type="submission" date="2019-04" db="EMBL/GenBank/DDBJ databases">
        <title>Draft genome sequence of Youngimonas vesicularis.</title>
        <authorList>
            <person name="Hameed A."/>
        </authorList>
    </citation>
    <scope>NUCLEOTIDE SEQUENCE [LARGE SCALE GENOMIC DNA]</scope>
    <source>
        <strain evidence="2 3">CC-AMW-E</strain>
    </source>
</reference>
<dbReference type="Proteomes" id="UP000306113">
    <property type="component" value="Unassembled WGS sequence"/>
</dbReference>
<dbReference type="Gene3D" id="3.10.620.30">
    <property type="match status" value="1"/>
</dbReference>
<name>A0A4S3MDV6_9RHOB</name>
<evidence type="ECO:0000313" key="2">
    <source>
        <dbReference type="EMBL" id="THD75698.1"/>
    </source>
</evidence>